<feature type="transmembrane region" description="Helical" evidence="8">
    <location>
        <begin position="144"/>
        <end position="167"/>
    </location>
</feature>
<evidence type="ECO:0000256" key="3">
    <source>
        <dbReference type="ARBA" id="ARBA00022692"/>
    </source>
</evidence>
<reference evidence="10" key="2">
    <citation type="submission" date="2016-07" db="EMBL/GenBank/DDBJ databases">
        <title>Evolution of pathogenesis and genome organization in the Tremellales.</title>
        <authorList>
            <person name="Cuomo C."/>
            <person name="Litvintseva A."/>
            <person name="Heitman J."/>
            <person name="Chen Y."/>
            <person name="Sun S."/>
            <person name="Springer D."/>
            <person name="Dromer F."/>
            <person name="Young S."/>
            <person name="Zeng Q."/>
            <person name="Chapman S."/>
            <person name="Gujja S."/>
            <person name="Saif S."/>
            <person name="Birren B."/>
        </authorList>
    </citation>
    <scope>NUCLEOTIDE SEQUENCE</scope>
    <source>
        <strain evidence="10">CBS 10737</strain>
    </source>
</reference>
<keyword evidence="2" id="KW-0813">Transport</keyword>
<feature type="transmembrane region" description="Helical" evidence="8">
    <location>
        <begin position="92"/>
        <end position="112"/>
    </location>
</feature>
<evidence type="ECO:0000256" key="5">
    <source>
        <dbReference type="ARBA" id="ARBA00023136"/>
    </source>
</evidence>
<dbReference type="Pfam" id="PF07690">
    <property type="entry name" value="MFS_1"/>
    <property type="match status" value="1"/>
</dbReference>
<comment type="similarity">
    <text evidence="6">Belongs to the major facilitator superfamily. Allantoate permease family.</text>
</comment>
<gene>
    <name evidence="10" type="ORF">I206_05122</name>
</gene>
<dbReference type="InterPro" id="IPR036259">
    <property type="entry name" value="MFS_trans_sf"/>
</dbReference>
<dbReference type="InterPro" id="IPR011701">
    <property type="entry name" value="MFS"/>
</dbReference>
<organism evidence="10">
    <name type="scientific">Kwoniella pini CBS 10737</name>
    <dbReference type="NCBI Taxonomy" id="1296096"/>
    <lineage>
        <taxon>Eukaryota</taxon>
        <taxon>Fungi</taxon>
        <taxon>Dikarya</taxon>
        <taxon>Basidiomycota</taxon>
        <taxon>Agaricomycotina</taxon>
        <taxon>Tremellomycetes</taxon>
        <taxon>Tremellales</taxon>
        <taxon>Cryptococcaceae</taxon>
        <taxon>Kwoniella</taxon>
    </lineage>
</organism>
<dbReference type="OrthoDB" id="3639251at2759"/>
<dbReference type="PANTHER" id="PTHR43791">
    <property type="entry name" value="PERMEASE-RELATED"/>
    <property type="match status" value="1"/>
</dbReference>
<dbReference type="InterPro" id="IPR020846">
    <property type="entry name" value="MFS_dom"/>
</dbReference>
<dbReference type="GO" id="GO:0022857">
    <property type="term" value="F:transmembrane transporter activity"/>
    <property type="evidence" value="ECO:0007669"/>
    <property type="project" value="InterPro"/>
</dbReference>
<feature type="domain" description="Major facilitator superfamily (MFS) profile" evidence="9">
    <location>
        <begin position="53"/>
        <end position="482"/>
    </location>
</feature>
<dbReference type="Gene3D" id="1.20.1250.20">
    <property type="entry name" value="MFS general substrate transporter like domains"/>
    <property type="match status" value="2"/>
</dbReference>
<dbReference type="PROSITE" id="PS50850">
    <property type="entry name" value="MFS"/>
    <property type="match status" value="1"/>
</dbReference>
<feature type="transmembrane region" description="Helical" evidence="8">
    <location>
        <begin position="213"/>
        <end position="235"/>
    </location>
</feature>
<dbReference type="SUPFAM" id="SSF103473">
    <property type="entry name" value="MFS general substrate transporter"/>
    <property type="match status" value="1"/>
</dbReference>
<dbReference type="FunFam" id="1.20.1250.20:FF:000065">
    <property type="entry name" value="Putative MFS pantothenate transporter"/>
    <property type="match status" value="1"/>
</dbReference>
<evidence type="ECO:0000256" key="2">
    <source>
        <dbReference type="ARBA" id="ARBA00022448"/>
    </source>
</evidence>
<feature type="transmembrane region" description="Helical" evidence="8">
    <location>
        <begin position="358"/>
        <end position="376"/>
    </location>
</feature>
<protein>
    <recommendedName>
        <fullName evidence="9">Major facilitator superfamily (MFS) profile domain-containing protein</fullName>
    </recommendedName>
</protein>
<accession>A0A1B9I1L3</accession>
<keyword evidence="5 8" id="KW-0472">Membrane</keyword>
<evidence type="ECO:0000256" key="8">
    <source>
        <dbReference type="SAM" id="Phobius"/>
    </source>
</evidence>
<feature type="transmembrane region" description="Helical" evidence="8">
    <location>
        <begin position="325"/>
        <end position="346"/>
    </location>
</feature>
<name>A0A1B9I1L3_9TREE</name>
<dbReference type="GO" id="GO:0016020">
    <property type="term" value="C:membrane"/>
    <property type="evidence" value="ECO:0007669"/>
    <property type="project" value="UniProtKB-SubCell"/>
</dbReference>
<evidence type="ECO:0000256" key="4">
    <source>
        <dbReference type="ARBA" id="ARBA00022989"/>
    </source>
</evidence>
<feature type="transmembrane region" description="Helical" evidence="8">
    <location>
        <begin position="179"/>
        <end position="201"/>
    </location>
</feature>
<comment type="subcellular location">
    <subcellularLocation>
        <location evidence="1">Membrane</location>
        <topology evidence="1">Multi-pass membrane protein</topology>
    </subcellularLocation>
</comment>
<evidence type="ECO:0000256" key="6">
    <source>
        <dbReference type="ARBA" id="ARBA00037968"/>
    </source>
</evidence>
<dbReference type="PANTHER" id="PTHR43791:SF39">
    <property type="entry name" value="TRANSPORTER LIZ1_SEO1, PUTATIVE (AFU_ORTHOLOGUE AFUA_3G00980)-RELATED"/>
    <property type="match status" value="1"/>
</dbReference>
<proteinExistence type="inferred from homology"/>
<keyword evidence="4 8" id="KW-1133">Transmembrane helix</keyword>
<evidence type="ECO:0000313" key="10">
    <source>
        <dbReference type="EMBL" id="OCF49429.1"/>
    </source>
</evidence>
<dbReference type="EMBL" id="KI894012">
    <property type="protein sequence ID" value="OCF49429.1"/>
    <property type="molecule type" value="Genomic_DNA"/>
</dbReference>
<sequence length="537" mass="59956">MLIEVERKDVEHVAPTRNVDVTGMPKSWKNYIWDTLDKSPEERRLLFKADLIILTAGCLGTFIKWMDRANLNSAFVSGMKEDLHLYGNELNYAQTVYSVACLIAVMPIQMLLTRVQPRYLIPSIELAWTIVTFSHSKMKSATQMYVLRALLGIFETGHFSAVVYLAGGWYTKNELGRRLSIINMATSAGPMFGSFLQAAVYKGLNGRNGLAGWEWLFIIDGIISLAITLPQFFVLPDLPARQKPNWIFDEASIELARDRNVKEGRVRQGKFTLQQIKSWLVRPEIYMLWGLSVFNSIGYKPSDSLALWLKAWNTKKPKSFTVPQINNYAAGLPAVIIVQALTGAWASDTIFRGRRWPTIVICGVVNGTALVILAATEVFPKHRAFRWFLYYLTGTLQSTSSMFWAWTQETFSGDPGARSFASGMDNTLAYLVTATVPLAVFQVKDQPAIVSGNWTAAGEYLLCGALGGVDRLEACCFASPITAVSLAYYQRRKKLASQIEEEVSDSSGTSNVYEDPDNKDIEVVEDSEPAHTLRGNS</sequence>
<evidence type="ECO:0000256" key="7">
    <source>
        <dbReference type="SAM" id="MobiDB-lite"/>
    </source>
</evidence>
<dbReference type="AlphaFoldDB" id="A0A1B9I1L3"/>
<evidence type="ECO:0000259" key="9">
    <source>
        <dbReference type="PROSITE" id="PS50850"/>
    </source>
</evidence>
<feature type="region of interest" description="Disordered" evidence="7">
    <location>
        <begin position="500"/>
        <end position="537"/>
    </location>
</feature>
<keyword evidence="3 8" id="KW-0812">Transmembrane</keyword>
<reference evidence="10" key="1">
    <citation type="submission" date="2013-07" db="EMBL/GenBank/DDBJ databases">
        <title>The Genome Sequence of Cryptococcus pinus CBS10737.</title>
        <authorList>
            <consortium name="The Broad Institute Genome Sequencing Platform"/>
            <person name="Cuomo C."/>
            <person name="Litvintseva A."/>
            <person name="Chen Y."/>
            <person name="Heitman J."/>
            <person name="Sun S."/>
            <person name="Springer D."/>
            <person name="Dromer F."/>
            <person name="Young S.K."/>
            <person name="Zeng Q."/>
            <person name="Gargeya S."/>
            <person name="Fitzgerald M."/>
            <person name="Abouelleil A."/>
            <person name="Alvarado L."/>
            <person name="Berlin A.M."/>
            <person name="Chapman S.B."/>
            <person name="Dewar J."/>
            <person name="Goldberg J."/>
            <person name="Griggs A."/>
            <person name="Gujja S."/>
            <person name="Hansen M."/>
            <person name="Howarth C."/>
            <person name="Imamovic A."/>
            <person name="Larimer J."/>
            <person name="McCowan C."/>
            <person name="Murphy C."/>
            <person name="Pearson M."/>
            <person name="Priest M."/>
            <person name="Roberts A."/>
            <person name="Saif S."/>
            <person name="Shea T."/>
            <person name="Sykes S."/>
            <person name="Wortman J."/>
            <person name="Nusbaum C."/>
            <person name="Birren B."/>
        </authorList>
    </citation>
    <scope>NUCLEOTIDE SEQUENCE [LARGE SCALE GENOMIC DNA]</scope>
    <source>
        <strain evidence="10">CBS 10737</strain>
    </source>
</reference>
<evidence type="ECO:0000256" key="1">
    <source>
        <dbReference type="ARBA" id="ARBA00004141"/>
    </source>
</evidence>